<evidence type="ECO:0000256" key="2">
    <source>
        <dbReference type="ARBA" id="ARBA00022603"/>
    </source>
</evidence>
<proteinExistence type="predicted"/>
<sequence length="847" mass="96605">MIQLQVPSLSSPSDFDHQFLAEVDLLRLLASQKLDSSQKQNRGQFLTPSAVAELMAGMFENWQKPEICLLDAGAGIGSLSAAFVDTICQLQKRPLKLKIIAYEIETFFLNYLQQTLNRCAKECEKANISLNYEIRPTDFIEAAVNQLQPNLFDQSENIAFTHAILNPPYFKINANSKNRMLLRSIGLETSNIYPGFIASAMQLLVPDGELVAIIPRSFCNGLYFRDFRRMFLEQMALSQVHLFESRQEAFRDDEVLQETIIIHAIKQTEKKSTVVINSSDSAEDDLILSHSLPYQEIVNPRDTEQFIRILPDILSQQIVQQMDCFPCTLKDLGISVSTGRVVDFRAKEHLRPLLKEGNIPLIYPVHFSWGYIKYPTVTKKPQSLVKTEETANLLVPNEHYVLIKRFSSKEEKKRVVAAVYDANTINSKWVGFENHLNYFHQNGQGLSLTLARGLAIYLNSSLVDSFFRLFNGNTQVNATDFRNLNYPTLEQLLWLGEQINNLFPSQENIDTLIQKELLNMADFTENNPILIKSRIDQALNILEQLEFPKAQRNERSALTLLALLNLKPNDKWESAASPLMGITPMMEFMAQYYGKNYKPNTRETVRRQTIHQFLDAALIVANPDKSNRPINSPKTVYQIEESALELLRIYGNPEWKKRIKTYLASIQSLKDSYATEREMSRIPILIEGEIKTLSPGGQNVLIEKIITEFAPRFTPGGRLIYVGDTDEKFAHFDKSIFANLGITIDSHGKMPDVIIHFTANNWLILIEAVTSHGPINPKRKKELETLFKSSKIPLVMVTAFLSRKAMVGYLTEIAWETDVWVAEDVTHLIHFNGQHLLQLYQSQLPLI</sequence>
<dbReference type="InterPro" id="IPR050953">
    <property type="entry name" value="N4_N6_ade-DNA_methylase"/>
</dbReference>
<dbReference type="Gene3D" id="3.40.1350.80">
    <property type="match status" value="1"/>
</dbReference>
<feature type="domain" description="BsuBI/PstI restriction endonuclease HTH" evidence="10">
    <location>
        <begin position="533"/>
        <end position="670"/>
    </location>
</feature>
<dbReference type="InterPro" id="IPR009528">
    <property type="entry name" value="Restrct_endonuc_II_BsuBI_C"/>
</dbReference>
<keyword evidence="5" id="KW-0680">Restriction system</keyword>
<dbReference type="GO" id="GO:0009036">
    <property type="term" value="F:type II site-specific deoxyribonuclease activity"/>
    <property type="evidence" value="ECO:0007669"/>
    <property type="project" value="InterPro"/>
</dbReference>
<evidence type="ECO:0000259" key="9">
    <source>
        <dbReference type="Pfam" id="PF07669"/>
    </source>
</evidence>
<evidence type="ECO:0000259" key="10">
    <source>
        <dbReference type="Pfam" id="PF17728"/>
    </source>
</evidence>
<keyword evidence="3" id="KW-0808">Transferase</keyword>
<dbReference type="Pfam" id="PF17728">
    <property type="entry name" value="BsuBI_PstI_RE_N"/>
    <property type="match status" value="1"/>
</dbReference>
<comment type="catalytic activity">
    <reaction evidence="7">
        <text>a 2'-deoxyadenosine in DNA + S-adenosyl-L-methionine = an N(6)-methyl-2'-deoxyadenosine in DNA + S-adenosyl-L-homocysteine + H(+)</text>
        <dbReference type="Rhea" id="RHEA:15197"/>
        <dbReference type="Rhea" id="RHEA-COMP:12418"/>
        <dbReference type="Rhea" id="RHEA-COMP:12419"/>
        <dbReference type="ChEBI" id="CHEBI:15378"/>
        <dbReference type="ChEBI" id="CHEBI:57856"/>
        <dbReference type="ChEBI" id="CHEBI:59789"/>
        <dbReference type="ChEBI" id="CHEBI:90615"/>
        <dbReference type="ChEBI" id="CHEBI:90616"/>
        <dbReference type="EC" id="2.1.1.72"/>
    </reaction>
</comment>
<name>A0A1U9WXU5_PLAAG</name>
<dbReference type="Pfam" id="PF07669">
    <property type="entry name" value="Eco57I"/>
    <property type="match status" value="1"/>
</dbReference>
<dbReference type="InterPro" id="IPR041963">
    <property type="entry name" value="BsuBI/PstI_C_sf"/>
</dbReference>
<dbReference type="InterPro" id="IPR011639">
    <property type="entry name" value="MethylTrfase_TaqI-like_dom"/>
</dbReference>
<feature type="domain" description="Type II methyltransferase M.TaqI-like" evidence="9">
    <location>
        <begin position="136"/>
        <end position="247"/>
    </location>
</feature>
<feature type="domain" description="BsuBI/PstI restriction endonuclease" evidence="8">
    <location>
        <begin position="687"/>
        <end position="834"/>
    </location>
</feature>
<dbReference type="GO" id="GO:0003677">
    <property type="term" value="F:DNA binding"/>
    <property type="evidence" value="ECO:0007669"/>
    <property type="project" value="UniProtKB-KW"/>
</dbReference>
<dbReference type="InterPro" id="IPR041962">
    <property type="entry name" value="BsuBI/PstI_N_sf"/>
</dbReference>
<dbReference type="Gene3D" id="3.40.50.150">
    <property type="entry name" value="Vaccinia Virus protein VP39"/>
    <property type="match status" value="1"/>
</dbReference>
<dbReference type="GO" id="GO:0009307">
    <property type="term" value="P:DNA restriction-modification system"/>
    <property type="evidence" value="ECO:0007669"/>
    <property type="project" value="UniProtKB-KW"/>
</dbReference>
<gene>
    <name evidence="11" type="primary">N758_0887</name>
</gene>
<dbReference type="PRINTS" id="PR00507">
    <property type="entry name" value="N12N6MTFRASE"/>
</dbReference>
<keyword evidence="4" id="KW-0949">S-adenosyl-L-methionine</keyword>
<organism evidence="11">
    <name type="scientific">Planktothrix agardhii No758</name>
    <dbReference type="NCBI Taxonomy" id="1964479"/>
    <lineage>
        <taxon>Bacteria</taxon>
        <taxon>Bacillati</taxon>
        <taxon>Cyanobacteriota</taxon>
        <taxon>Cyanophyceae</taxon>
        <taxon>Oscillatoriophycideae</taxon>
        <taxon>Oscillatoriales</taxon>
        <taxon>Microcoleaceae</taxon>
        <taxon>Planktothrix</taxon>
    </lineage>
</organism>
<dbReference type="Gene3D" id="1.10.10.1820">
    <property type="entry name" value="BsuBI/PstI restriction endonuclease-like"/>
    <property type="match status" value="1"/>
</dbReference>
<dbReference type="Pfam" id="PF06616">
    <property type="entry name" value="BsuBI_PstI_RE"/>
    <property type="match status" value="1"/>
</dbReference>
<evidence type="ECO:0000256" key="5">
    <source>
        <dbReference type="ARBA" id="ARBA00022747"/>
    </source>
</evidence>
<accession>A0A1U9WXU5</accession>
<keyword evidence="2" id="KW-0489">Methyltransferase</keyword>
<dbReference type="EC" id="2.1.1.72" evidence="1"/>
<keyword evidence="6" id="KW-0238">DNA-binding</keyword>
<dbReference type="EMBL" id="KU665241">
    <property type="protein sequence ID" value="AQY61063.1"/>
    <property type="molecule type" value="Genomic_DNA"/>
</dbReference>
<dbReference type="InterPro" id="IPR029063">
    <property type="entry name" value="SAM-dependent_MTases_sf"/>
</dbReference>
<evidence type="ECO:0000256" key="6">
    <source>
        <dbReference type="ARBA" id="ARBA00023125"/>
    </source>
</evidence>
<dbReference type="AlphaFoldDB" id="A0A1U9WXU5"/>
<dbReference type="SUPFAM" id="SSF53335">
    <property type="entry name" value="S-adenosyl-L-methionine-dependent methyltransferases"/>
    <property type="match status" value="1"/>
</dbReference>
<dbReference type="GO" id="GO:0009007">
    <property type="term" value="F:site-specific DNA-methyltransferase (adenine-specific) activity"/>
    <property type="evidence" value="ECO:0007669"/>
    <property type="project" value="UniProtKB-EC"/>
</dbReference>
<evidence type="ECO:0000313" key="11">
    <source>
        <dbReference type="EMBL" id="AQY61063.1"/>
    </source>
</evidence>
<dbReference type="GO" id="GO:0032259">
    <property type="term" value="P:methylation"/>
    <property type="evidence" value="ECO:0007669"/>
    <property type="project" value="UniProtKB-KW"/>
</dbReference>
<evidence type="ECO:0000256" key="1">
    <source>
        <dbReference type="ARBA" id="ARBA00011900"/>
    </source>
</evidence>
<evidence type="ECO:0000256" key="3">
    <source>
        <dbReference type="ARBA" id="ARBA00022679"/>
    </source>
</evidence>
<dbReference type="InterPro" id="IPR041454">
    <property type="entry name" value="BsuBI/PstI_N"/>
</dbReference>
<dbReference type="GO" id="GO:0000287">
    <property type="term" value="F:magnesium ion binding"/>
    <property type="evidence" value="ECO:0007669"/>
    <property type="project" value="InterPro"/>
</dbReference>
<evidence type="ECO:0000259" key="8">
    <source>
        <dbReference type="Pfam" id="PF06616"/>
    </source>
</evidence>
<reference evidence="11" key="1">
    <citation type="journal article" date="2017" name="Front. Microbiol.">
        <title>Evolution of Anabaenopeptin Peptide Structural Variability in the Cyanobacterium Planktothrix.</title>
        <authorList>
            <person name="Entfellner E."/>
            <person name="Frei M."/>
            <person name="Christiansen G."/>
            <person name="Deng L."/>
            <person name="Blom J."/>
            <person name="Kurmayer R."/>
        </authorList>
    </citation>
    <scope>NUCLEOTIDE SEQUENCE</scope>
    <source>
        <strain evidence="11">No758</strain>
    </source>
</reference>
<dbReference type="PANTHER" id="PTHR33841:SF6">
    <property type="entry name" value="TYPE II METHYLTRANSFERASE M.HINDII"/>
    <property type="match status" value="1"/>
</dbReference>
<evidence type="ECO:0000256" key="7">
    <source>
        <dbReference type="ARBA" id="ARBA00047942"/>
    </source>
</evidence>
<evidence type="ECO:0000256" key="4">
    <source>
        <dbReference type="ARBA" id="ARBA00022691"/>
    </source>
</evidence>
<protein>
    <recommendedName>
        <fullName evidence="1">site-specific DNA-methyltransferase (adenine-specific)</fullName>
        <ecNumber evidence="1">2.1.1.72</ecNumber>
    </recommendedName>
</protein>
<dbReference type="PANTHER" id="PTHR33841">
    <property type="entry name" value="DNA METHYLTRANSFERASE YEEA-RELATED"/>
    <property type="match status" value="1"/>
</dbReference>